<dbReference type="AlphaFoldDB" id="A0A0P1E9L8"/>
<dbReference type="Proteomes" id="UP000050786">
    <property type="component" value="Unassembled WGS sequence"/>
</dbReference>
<keyword evidence="2" id="KW-1185">Reference proteome</keyword>
<reference evidence="2" key="1">
    <citation type="submission" date="2015-09" db="EMBL/GenBank/DDBJ databases">
        <authorList>
            <person name="Rodrigo-Torres L."/>
            <person name="Arahal D.R."/>
        </authorList>
    </citation>
    <scope>NUCLEOTIDE SEQUENCE [LARGE SCALE GENOMIC DNA]</scope>
    <source>
        <strain evidence="2">CECT 4293</strain>
    </source>
</reference>
<evidence type="ECO:0000313" key="1">
    <source>
        <dbReference type="EMBL" id="CUH45629.1"/>
    </source>
</evidence>
<gene>
    <name evidence="1" type="primary">blaP</name>
    <name evidence="1" type="ORF">RUM4293_04546</name>
</gene>
<accession>A0A0P1E9L8</accession>
<dbReference type="InterPro" id="IPR012338">
    <property type="entry name" value="Beta-lactam/transpept-like"/>
</dbReference>
<protein>
    <submittedName>
        <fullName evidence="1">Beta-lactamase</fullName>
        <ecNumber evidence="1">3.5.2.6</ecNumber>
    </submittedName>
</protein>
<dbReference type="SUPFAM" id="SSF56601">
    <property type="entry name" value="beta-lactamase/transpeptidase-like"/>
    <property type="match status" value="1"/>
</dbReference>
<dbReference type="EC" id="3.5.2.6" evidence="1"/>
<dbReference type="GO" id="GO:0008800">
    <property type="term" value="F:beta-lactamase activity"/>
    <property type="evidence" value="ECO:0007669"/>
    <property type="project" value="UniProtKB-EC"/>
</dbReference>
<dbReference type="EMBL" id="CYPS01000067">
    <property type="protein sequence ID" value="CUH45629.1"/>
    <property type="molecule type" value="Genomic_DNA"/>
</dbReference>
<name>A0A0P1E9L8_9RHOB</name>
<dbReference type="Gene3D" id="3.40.710.10">
    <property type="entry name" value="DD-peptidase/beta-lactamase superfamily"/>
    <property type="match status" value="1"/>
</dbReference>
<keyword evidence="1" id="KW-0378">Hydrolase</keyword>
<evidence type="ECO:0000313" key="2">
    <source>
        <dbReference type="Proteomes" id="UP000050786"/>
    </source>
</evidence>
<sequence>MIDDQVADGLIRAHVPDGWTIGDKTGAGGHGSRAIVAFLQTPEPHTYLAAIYLTESDAPFPERNAVLSDIGRAMISEIAARPD</sequence>
<proteinExistence type="predicted"/>
<organism evidence="1 2">
    <name type="scientific">Ruegeria atlantica</name>
    <dbReference type="NCBI Taxonomy" id="81569"/>
    <lineage>
        <taxon>Bacteria</taxon>
        <taxon>Pseudomonadati</taxon>
        <taxon>Pseudomonadota</taxon>
        <taxon>Alphaproteobacteria</taxon>
        <taxon>Rhodobacterales</taxon>
        <taxon>Roseobacteraceae</taxon>
        <taxon>Ruegeria</taxon>
    </lineage>
</organism>